<accession>A0AAN7AXM4</accession>
<dbReference type="EMBL" id="MU863911">
    <property type="protein sequence ID" value="KAK4201055.1"/>
    <property type="molecule type" value="Genomic_DNA"/>
</dbReference>
<evidence type="ECO:0000313" key="2">
    <source>
        <dbReference type="Proteomes" id="UP001303160"/>
    </source>
</evidence>
<proteinExistence type="predicted"/>
<protein>
    <submittedName>
        <fullName evidence="1">Uncharacterized protein</fullName>
    </submittedName>
</protein>
<reference evidence="1" key="2">
    <citation type="submission" date="2023-05" db="EMBL/GenBank/DDBJ databases">
        <authorList>
            <consortium name="Lawrence Berkeley National Laboratory"/>
            <person name="Steindorff A."/>
            <person name="Hensen N."/>
            <person name="Bonometti L."/>
            <person name="Westerberg I."/>
            <person name="Brannstrom I.O."/>
            <person name="Guillou S."/>
            <person name="Cros-Aarteil S."/>
            <person name="Calhoun S."/>
            <person name="Haridas S."/>
            <person name="Kuo A."/>
            <person name="Mondo S."/>
            <person name="Pangilinan J."/>
            <person name="Riley R."/>
            <person name="Labutti K."/>
            <person name="Andreopoulos B."/>
            <person name="Lipzen A."/>
            <person name="Chen C."/>
            <person name="Yanf M."/>
            <person name="Daum C."/>
            <person name="Ng V."/>
            <person name="Clum A."/>
            <person name="Ohm R."/>
            <person name="Martin F."/>
            <person name="Silar P."/>
            <person name="Natvig D."/>
            <person name="Lalanne C."/>
            <person name="Gautier V."/>
            <person name="Ament-Velasquez S.L."/>
            <person name="Kruys A."/>
            <person name="Hutchinson M.I."/>
            <person name="Powell A.J."/>
            <person name="Barry K."/>
            <person name="Miller A.N."/>
            <person name="Grigoriev I.V."/>
            <person name="Debuchy R."/>
            <person name="Gladieux P."/>
            <person name="Thoren M.H."/>
            <person name="Johannesson H."/>
        </authorList>
    </citation>
    <scope>NUCLEOTIDE SEQUENCE</scope>
    <source>
        <strain evidence="1">CBS 315.58</strain>
    </source>
</reference>
<dbReference type="AlphaFoldDB" id="A0AAN7AXM4"/>
<dbReference type="Proteomes" id="UP001303160">
    <property type="component" value="Unassembled WGS sequence"/>
</dbReference>
<reference evidence="1" key="1">
    <citation type="journal article" date="2023" name="Mol. Phylogenet. Evol.">
        <title>Genome-scale phylogeny and comparative genomics of the fungal order Sordariales.</title>
        <authorList>
            <person name="Hensen N."/>
            <person name="Bonometti L."/>
            <person name="Westerberg I."/>
            <person name="Brannstrom I.O."/>
            <person name="Guillou S."/>
            <person name="Cros-Aarteil S."/>
            <person name="Calhoun S."/>
            <person name="Haridas S."/>
            <person name="Kuo A."/>
            <person name="Mondo S."/>
            <person name="Pangilinan J."/>
            <person name="Riley R."/>
            <person name="LaButti K."/>
            <person name="Andreopoulos B."/>
            <person name="Lipzen A."/>
            <person name="Chen C."/>
            <person name="Yan M."/>
            <person name="Daum C."/>
            <person name="Ng V."/>
            <person name="Clum A."/>
            <person name="Steindorff A."/>
            <person name="Ohm R.A."/>
            <person name="Martin F."/>
            <person name="Silar P."/>
            <person name="Natvig D.O."/>
            <person name="Lalanne C."/>
            <person name="Gautier V."/>
            <person name="Ament-Velasquez S.L."/>
            <person name="Kruys A."/>
            <person name="Hutchinson M.I."/>
            <person name="Powell A.J."/>
            <person name="Barry K."/>
            <person name="Miller A.N."/>
            <person name="Grigoriev I.V."/>
            <person name="Debuchy R."/>
            <person name="Gladieux P."/>
            <person name="Hiltunen Thoren M."/>
            <person name="Johannesson H."/>
        </authorList>
    </citation>
    <scope>NUCLEOTIDE SEQUENCE</scope>
    <source>
        <strain evidence="1">CBS 315.58</strain>
    </source>
</reference>
<sequence length="358" mass="39858">MELQAIRSSRFRLCRRKPVASCTTHLRDLGGRTSPKFGCWWIQKAQAAWRTVDSAAWAGRRKCPLIVATPSPFHRNGTWKNQDNCVLSCVVSRVSTHVQSGPVVFRRAAGVAVVVSGTHPYHPRPAPPPSSNGVTSHRIHAREDKGRKVPSVMPVHVEEKGAIRPDGTGWTLSPSELLDCGLTARAAYSQRAIFAMEATCLGQRWRRRREKLDRQMNGIFPEVLSRVPPLAEKTPFDDSGASLRAHLPSMAVQRARATRRPRLQRMNMPASHRDLCVMISCCSEYSTAWPGRAFVRKDDTESIHGFGSHQLLQGVICALNRKRTQFQMGDLRLVDSPLVPLARSEQTVDSLVLAPPDI</sequence>
<name>A0AAN7AXM4_9PEZI</name>
<gene>
    <name evidence="1" type="ORF">QBC40DRAFT_295955</name>
</gene>
<comment type="caution">
    <text evidence="1">The sequence shown here is derived from an EMBL/GenBank/DDBJ whole genome shotgun (WGS) entry which is preliminary data.</text>
</comment>
<keyword evidence="2" id="KW-1185">Reference proteome</keyword>
<organism evidence="1 2">
    <name type="scientific">Triangularia verruculosa</name>
    <dbReference type="NCBI Taxonomy" id="2587418"/>
    <lineage>
        <taxon>Eukaryota</taxon>
        <taxon>Fungi</taxon>
        <taxon>Dikarya</taxon>
        <taxon>Ascomycota</taxon>
        <taxon>Pezizomycotina</taxon>
        <taxon>Sordariomycetes</taxon>
        <taxon>Sordariomycetidae</taxon>
        <taxon>Sordariales</taxon>
        <taxon>Podosporaceae</taxon>
        <taxon>Triangularia</taxon>
    </lineage>
</organism>
<evidence type="ECO:0000313" key="1">
    <source>
        <dbReference type="EMBL" id="KAK4201055.1"/>
    </source>
</evidence>